<dbReference type="RefSeq" id="WP_243875190.1">
    <property type="nucleotide sequence ID" value="NZ_JBBMEI010000011.1"/>
</dbReference>
<dbReference type="Proteomes" id="UP001446032">
    <property type="component" value="Unassembled WGS sequence"/>
</dbReference>
<dbReference type="SUPFAM" id="SSF54001">
    <property type="entry name" value="Cysteine proteinases"/>
    <property type="match status" value="1"/>
</dbReference>
<protein>
    <submittedName>
        <fullName evidence="2">Transglutaminase domain-containing protein</fullName>
    </submittedName>
</protein>
<proteinExistence type="predicted"/>
<name>A0ABV1AHY9_9FIRM</name>
<dbReference type="InterPro" id="IPR002931">
    <property type="entry name" value="Transglutaminase-like"/>
</dbReference>
<evidence type="ECO:0000313" key="2">
    <source>
        <dbReference type="EMBL" id="MEQ2357760.1"/>
    </source>
</evidence>
<dbReference type="PANTHER" id="PTHR46333">
    <property type="entry name" value="CYTOKINESIS PROTEIN 3"/>
    <property type="match status" value="1"/>
</dbReference>
<dbReference type="InterPro" id="IPR052557">
    <property type="entry name" value="CAP/Cytokinesis_protein"/>
</dbReference>
<evidence type="ECO:0000259" key="1">
    <source>
        <dbReference type="Pfam" id="PF01841"/>
    </source>
</evidence>
<dbReference type="Pfam" id="PF01841">
    <property type="entry name" value="Transglut_core"/>
    <property type="match status" value="1"/>
</dbReference>
<dbReference type="Gene3D" id="3.10.620.30">
    <property type="match status" value="1"/>
</dbReference>
<organism evidence="2 3">
    <name type="scientific">Blautia intestinihominis</name>
    <dbReference type="NCBI Taxonomy" id="3133152"/>
    <lineage>
        <taxon>Bacteria</taxon>
        <taxon>Bacillati</taxon>
        <taxon>Bacillota</taxon>
        <taxon>Clostridia</taxon>
        <taxon>Lachnospirales</taxon>
        <taxon>Lachnospiraceae</taxon>
        <taxon>Blautia</taxon>
    </lineage>
</organism>
<keyword evidence="3" id="KW-1185">Reference proteome</keyword>
<dbReference type="EMBL" id="JBBMEI010000011">
    <property type="protein sequence ID" value="MEQ2357760.1"/>
    <property type="molecule type" value="Genomic_DNA"/>
</dbReference>
<dbReference type="PANTHER" id="PTHR46333:SF2">
    <property type="entry name" value="CYTOKINESIS PROTEIN 3"/>
    <property type="match status" value="1"/>
</dbReference>
<evidence type="ECO:0000313" key="3">
    <source>
        <dbReference type="Proteomes" id="UP001446032"/>
    </source>
</evidence>
<feature type="domain" description="Transglutaminase-like" evidence="1">
    <location>
        <begin position="183"/>
        <end position="271"/>
    </location>
</feature>
<gene>
    <name evidence="2" type="ORF">WMO75_05270</name>
</gene>
<sequence length="417" mass="48776">MRKHRLPQKVCLFVILLAVLGWGLNTRIHRSGETGSDTEQQSVIMDVARGIFDREPSEVQDLREQSIAETDEGGYQEYYFNLLGDDERRIYREMLDGIEKRENNFYLTTSEETKINKVYHALLKDHPELFWVHNRQEVYTTSYQGKDYCEFAPGYTYTDQEVEEIQQAMQNACQEVRSLIPEGADTYEKVRTVYAYLIDHAEYASSEDDQNIAGIFWKGQAVCAGYARAVQYLLEQLDIPCIYVEGDTRDSDEGHAWDIVQIEGQYYYVDATNGDQPQFLEGDAVQFAEHKTIIYDYLCPFPQEYELVYTASDEFPVPECTATDKNFYMLNGACFDSYDYQSLYEFCCMRLDNGAAVVRFKFRNQEDFDEVYQQWIQSDGDEYIQDVARYYMGLYGLSTVEYHYGVLDNLKTMYFMF</sequence>
<reference evidence="2 3" key="1">
    <citation type="submission" date="2024-03" db="EMBL/GenBank/DDBJ databases">
        <title>Human intestinal bacterial collection.</title>
        <authorList>
            <person name="Pauvert C."/>
            <person name="Hitch T.C.A."/>
            <person name="Clavel T."/>
        </authorList>
    </citation>
    <scope>NUCLEOTIDE SEQUENCE [LARGE SCALE GENOMIC DNA]</scope>
    <source>
        <strain evidence="2 3">CLA-AA-H95</strain>
    </source>
</reference>
<comment type="caution">
    <text evidence="2">The sequence shown here is derived from an EMBL/GenBank/DDBJ whole genome shotgun (WGS) entry which is preliminary data.</text>
</comment>
<dbReference type="InterPro" id="IPR038765">
    <property type="entry name" value="Papain-like_cys_pep_sf"/>
</dbReference>
<accession>A0ABV1AHY9</accession>